<keyword evidence="3" id="KW-1185">Reference proteome</keyword>
<keyword evidence="1" id="KW-0472">Membrane</keyword>
<evidence type="ECO:0000256" key="1">
    <source>
        <dbReference type="SAM" id="Phobius"/>
    </source>
</evidence>
<gene>
    <name evidence="2" type="ORF">HNQ50_002124</name>
</gene>
<evidence type="ECO:0000313" key="3">
    <source>
        <dbReference type="Proteomes" id="UP000543030"/>
    </source>
</evidence>
<reference evidence="2 3" key="1">
    <citation type="submission" date="2020-08" db="EMBL/GenBank/DDBJ databases">
        <title>Genomic Encyclopedia of Type Strains, Phase IV (KMG-IV): sequencing the most valuable type-strain genomes for metagenomic binning, comparative biology and taxonomic classification.</title>
        <authorList>
            <person name="Goeker M."/>
        </authorList>
    </citation>
    <scope>NUCLEOTIDE SEQUENCE [LARGE SCALE GENOMIC DNA]</scope>
    <source>
        <strain evidence="2 3">DSM 18233</strain>
    </source>
</reference>
<protein>
    <submittedName>
        <fullName evidence="2">MFS family permease</fullName>
    </submittedName>
</protein>
<feature type="transmembrane region" description="Helical" evidence="1">
    <location>
        <begin position="87"/>
        <end position="109"/>
    </location>
</feature>
<organism evidence="2 3">
    <name type="scientific">Silvimonas terrae</name>
    <dbReference type="NCBI Taxonomy" id="300266"/>
    <lineage>
        <taxon>Bacteria</taxon>
        <taxon>Pseudomonadati</taxon>
        <taxon>Pseudomonadota</taxon>
        <taxon>Betaproteobacteria</taxon>
        <taxon>Neisseriales</taxon>
        <taxon>Chitinibacteraceae</taxon>
        <taxon>Silvimonas</taxon>
    </lineage>
</organism>
<dbReference type="Proteomes" id="UP000543030">
    <property type="component" value="Unassembled WGS sequence"/>
</dbReference>
<feature type="transmembrane region" description="Helical" evidence="1">
    <location>
        <begin position="30"/>
        <end position="52"/>
    </location>
</feature>
<dbReference type="RefSeq" id="WP_184100360.1">
    <property type="nucleotide sequence ID" value="NZ_JACHHN010000004.1"/>
</dbReference>
<proteinExistence type="predicted"/>
<accession>A0A840RFN6</accession>
<feature type="transmembrane region" description="Helical" evidence="1">
    <location>
        <begin position="202"/>
        <end position="222"/>
    </location>
</feature>
<keyword evidence="1" id="KW-1133">Transmembrane helix</keyword>
<feature type="transmembrane region" description="Helical" evidence="1">
    <location>
        <begin position="172"/>
        <end position="190"/>
    </location>
</feature>
<sequence length="257" mass="27074">MNSVLIAKLFAGPAVIALASLAGKRWGPTIAGVIGGLPLIAACVMTTLWLAYGQDYTMATAYSAPSGLWANALYMIALGWSSRRFGWAGMLACGWVVYLAAAWALAASGLAQQDWVRWGAIPALWIAIYLLPRMTEAPVSRPLPHSELLARMAVALALVATLTTLSRQLGTSLTGVLSGGPVAATVIPAFTRAHGDSNGVVYQVRGFLIGLIGFALSFLLLVPLTATMGAWAALPSAVVAMVTSLALNWYSRRRSRT</sequence>
<dbReference type="AlphaFoldDB" id="A0A840RFN6"/>
<comment type="caution">
    <text evidence="2">The sequence shown here is derived from an EMBL/GenBank/DDBJ whole genome shotgun (WGS) entry which is preliminary data.</text>
</comment>
<keyword evidence="1" id="KW-0812">Transmembrane</keyword>
<evidence type="ECO:0000313" key="2">
    <source>
        <dbReference type="EMBL" id="MBB5191394.1"/>
    </source>
</evidence>
<dbReference type="EMBL" id="JACHHN010000004">
    <property type="protein sequence ID" value="MBB5191394.1"/>
    <property type="molecule type" value="Genomic_DNA"/>
</dbReference>
<feature type="transmembrane region" description="Helical" evidence="1">
    <location>
        <begin position="228"/>
        <end position="250"/>
    </location>
</feature>
<feature type="transmembrane region" description="Helical" evidence="1">
    <location>
        <begin position="6"/>
        <end position="23"/>
    </location>
</feature>
<name>A0A840RFN6_9NEIS</name>
<feature type="transmembrane region" description="Helical" evidence="1">
    <location>
        <begin position="58"/>
        <end position="80"/>
    </location>
</feature>